<evidence type="ECO:0000313" key="2">
    <source>
        <dbReference type="Proteomes" id="UP001281147"/>
    </source>
</evidence>
<keyword evidence="2" id="KW-1185">Reference proteome</keyword>
<dbReference type="EMBL" id="JAUTXU010000377">
    <property type="protein sequence ID" value="KAK3682029.1"/>
    <property type="molecule type" value="Genomic_DNA"/>
</dbReference>
<evidence type="ECO:0000313" key="1">
    <source>
        <dbReference type="EMBL" id="KAK3682029.1"/>
    </source>
</evidence>
<dbReference type="Proteomes" id="UP001281147">
    <property type="component" value="Unassembled WGS sequence"/>
</dbReference>
<comment type="caution">
    <text evidence="1">The sequence shown here is derived from an EMBL/GenBank/DDBJ whole genome shotgun (WGS) entry which is preliminary data.</text>
</comment>
<reference evidence="1" key="1">
    <citation type="submission" date="2023-07" db="EMBL/GenBank/DDBJ databases">
        <title>Black Yeasts Isolated from many extreme environments.</title>
        <authorList>
            <person name="Coleine C."/>
            <person name="Stajich J.E."/>
            <person name="Selbmann L."/>
        </authorList>
    </citation>
    <scope>NUCLEOTIDE SEQUENCE</scope>
    <source>
        <strain evidence="1">CCFEE 5714</strain>
    </source>
</reference>
<protein>
    <submittedName>
        <fullName evidence="1">Uncharacterized protein</fullName>
    </submittedName>
</protein>
<organism evidence="1 2">
    <name type="scientific">Vermiconidia calcicola</name>
    <dbReference type="NCBI Taxonomy" id="1690605"/>
    <lineage>
        <taxon>Eukaryota</taxon>
        <taxon>Fungi</taxon>
        <taxon>Dikarya</taxon>
        <taxon>Ascomycota</taxon>
        <taxon>Pezizomycotina</taxon>
        <taxon>Dothideomycetes</taxon>
        <taxon>Dothideomycetidae</taxon>
        <taxon>Mycosphaerellales</taxon>
        <taxon>Extremaceae</taxon>
        <taxon>Vermiconidia</taxon>
    </lineage>
</organism>
<name>A0ACC3MCN6_9PEZI</name>
<proteinExistence type="predicted"/>
<sequence>MLEHSLTDRERRLRHMAQSAPTGFVQIAQEHGGHIEWANKQFYDITGHTDTKPGISDFLECIAPEDRERALNDLGTLFEYETPVVSELRLTRKWSPPVEEDKDAGCDTAWILAIAISVFEDGKYSVMGYVYDISHQKWAESVQSRNAEAATIAKRRQEEFIDVTSHEIRNPLTAIVQLADGISKSLSATEDNVTTARDLYRAVANDSVESANTILACANHLQRVIDDVLMLSRLESQMLPITPVVAQPVDVVAKTVKMFDGEVALHGTKIEVVRDESYQNMQVGHVMCDTPRLAQILINLISNAIKFTATRAERKISVVYGAQTQRPPAIETIFGELKWMESSEEQQLDRLFKRFSQANSRTHISYGGSGLGLYICRQLAEKLGGGVGVASRPDEGSVFGFYIETRRADMVEHTSDISSRAPQVPVTLSTERPDLPQRMASKQATPTVNGQPKDLSPTPQLNRPRHRAHIEGYNVLLVKQLRTANCTVAVANHGEEALEVLKKTTYWWQQDYEADNNRIPLDVILMDWG</sequence>
<accession>A0ACC3MCN6</accession>
<gene>
    <name evidence="1" type="ORF">LTR37_020655</name>
</gene>